<gene>
    <name evidence="9" type="ORF">HS088_TW22G00754</name>
</gene>
<evidence type="ECO:0000313" key="9">
    <source>
        <dbReference type="EMBL" id="KAF5727067.1"/>
    </source>
</evidence>
<evidence type="ECO:0000256" key="2">
    <source>
        <dbReference type="ARBA" id="ARBA00022723"/>
    </source>
</evidence>
<evidence type="ECO:0000256" key="1">
    <source>
        <dbReference type="ARBA" id="ARBA00022448"/>
    </source>
</evidence>
<dbReference type="EMBL" id="JAAARO010000022">
    <property type="protein sequence ID" value="KAF5727067.1"/>
    <property type="molecule type" value="Genomic_DNA"/>
</dbReference>
<dbReference type="GO" id="GO:0046872">
    <property type="term" value="F:metal ion binding"/>
    <property type="evidence" value="ECO:0007669"/>
    <property type="project" value="UniProtKB-KW"/>
</dbReference>
<protein>
    <recommendedName>
        <fullName evidence="8">Phytocyanin domain-containing protein</fullName>
    </recommendedName>
</protein>
<dbReference type="InParanoid" id="A0A7J7BZM1"/>
<dbReference type="InterPro" id="IPR039391">
    <property type="entry name" value="Phytocyanin-like"/>
</dbReference>
<evidence type="ECO:0000256" key="4">
    <source>
        <dbReference type="ARBA" id="ARBA00023008"/>
    </source>
</evidence>
<keyword evidence="4" id="KW-0186">Copper</keyword>
<dbReference type="SUPFAM" id="SSF49503">
    <property type="entry name" value="Cupredoxins"/>
    <property type="match status" value="1"/>
</dbReference>
<keyword evidence="6" id="KW-0472">Membrane</keyword>
<dbReference type="PROSITE" id="PS51485">
    <property type="entry name" value="PHYTOCYANIN"/>
    <property type="match status" value="1"/>
</dbReference>
<keyword evidence="10" id="KW-1185">Reference proteome</keyword>
<feature type="domain" description="Phytocyanin" evidence="8">
    <location>
        <begin position="25"/>
        <end position="126"/>
    </location>
</feature>
<feature type="transmembrane region" description="Helical" evidence="6">
    <location>
        <begin position="174"/>
        <end position="194"/>
    </location>
</feature>
<dbReference type="Proteomes" id="UP000593562">
    <property type="component" value="Unassembled WGS sequence"/>
</dbReference>
<dbReference type="Pfam" id="PF02298">
    <property type="entry name" value="Cu_bind_like"/>
    <property type="match status" value="1"/>
</dbReference>
<reference evidence="9 10" key="1">
    <citation type="journal article" date="2020" name="Nat. Commun.">
        <title>Genome of Tripterygium wilfordii and identification of cytochrome P450 involved in triptolide biosynthesis.</title>
        <authorList>
            <person name="Tu L."/>
            <person name="Su P."/>
            <person name="Zhang Z."/>
            <person name="Gao L."/>
            <person name="Wang J."/>
            <person name="Hu T."/>
            <person name="Zhou J."/>
            <person name="Zhang Y."/>
            <person name="Zhao Y."/>
            <person name="Liu Y."/>
            <person name="Song Y."/>
            <person name="Tong Y."/>
            <person name="Lu Y."/>
            <person name="Yang J."/>
            <person name="Xu C."/>
            <person name="Jia M."/>
            <person name="Peters R.J."/>
            <person name="Huang L."/>
            <person name="Gao W."/>
        </authorList>
    </citation>
    <scope>NUCLEOTIDE SEQUENCE [LARGE SCALE GENOMIC DNA]</scope>
    <source>
        <strain evidence="10">cv. XIE 37</strain>
        <tissue evidence="9">Leaf</tissue>
    </source>
</reference>
<dbReference type="GO" id="GO:0005886">
    <property type="term" value="C:plasma membrane"/>
    <property type="evidence" value="ECO:0007669"/>
    <property type="project" value="TreeGrafter"/>
</dbReference>
<evidence type="ECO:0000259" key="8">
    <source>
        <dbReference type="PROSITE" id="PS51485"/>
    </source>
</evidence>
<keyword evidence="6" id="KW-1133">Transmembrane helix</keyword>
<keyword evidence="1" id="KW-0813">Transport</keyword>
<sequence length="196" mass="20827">MALKRGVIIAFMVSLMAIFGACSGAVYRVGDTAGWIATGAVDYNKWASTKTFHVGDTIVFDYNTQFHNVKQVRHQDFQTCNVTSPMATYSSGSDSITLKRSSHLYFTCGFPGHCQAGQKVDIRVLPASIALTGSPTSSPSPSPNDLAFGFGLPSITTPSSPAQNSAARPAISTLFYSSLGSLLLVALGLWMAGFEQ</sequence>
<feature type="chain" id="PRO_5029652473" description="Phytocyanin domain-containing protein" evidence="7">
    <location>
        <begin position="25"/>
        <end position="196"/>
    </location>
</feature>
<keyword evidence="7" id="KW-0732">Signal</keyword>
<keyword evidence="3" id="KW-0249">Electron transport</keyword>
<dbReference type="GO" id="GO:0009055">
    <property type="term" value="F:electron transfer activity"/>
    <property type="evidence" value="ECO:0007669"/>
    <property type="project" value="InterPro"/>
</dbReference>
<keyword evidence="2" id="KW-0479">Metal-binding</keyword>
<organism evidence="9 10">
    <name type="scientific">Tripterygium wilfordii</name>
    <name type="common">Thunder God vine</name>
    <dbReference type="NCBI Taxonomy" id="458696"/>
    <lineage>
        <taxon>Eukaryota</taxon>
        <taxon>Viridiplantae</taxon>
        <taxon>Streptophyta</taxon>
        <taxon>Embryophyta</taxon>
        <taxon>Tracheophyta</taxon>
        <taxon>Spermatophyta</taxon>
        <taxon>Magnoliopsida</taxon>
        <taxon>eudicotyledons</taxon>
        <taxon>Gunneridae</taxon>
        <taxon>Pentapetalae</taxon>
        <taxon>rosids</taxon>
        <taxon>fabids</taxon>
        <taxon>Celastrales</taxon>
        <taxon>Celastraceae</taxon>
        <taxon>Tripterygium</taxon>
    </lineage>
</organism>
<dbReference type="FunFam" id="2.60.40.420:FF:000003">
    <property type="entry name" value="Blue copper"/>
    <property type="match status" value="1"/>
</dbReference>
<evidence type="ECO:0000256" key="5">
    <source>
        <dbReference type="ARBA" id="ARBA00023180"/>
    </source>
</evidence>
<evidence type="ECO:0000256" key="3">
    <source>
        <dbReference type="ARBA" id="ARBA00022982"/>
    </source>
</evidence>
<dbReference type="OrthoDB" id="1933492at2759"/>
<dbReference type="PANTHER" id="PTHR33021:SF356">
    <property type="entry name" value="MAVICYANIN"/>
    <property type="match status" value="1"/>
</dbReference>
<accession>A0A7J7BZM1</accession>
<evidence type="ECO:0000313" key="10">
    <source>
        <dbReference type="Proteomes" id="UP000593562"/>
    </source>
</evidence>
<dbReference type="InterPro" id="IPR008972">
    <property type="entry name" value="Cupredoxin"/>
</dbReference>
<feature type="signal peptide" evidence="7">
    <location>
        <begin position="1"/>
        <end position="24"/>
    </location>
</feature>
<dbReference type="PANTHER" id="PTHR33021">
    <property type="entry name" value="BLUE COPPER PROTEIN"/>
    <property type="match status" value="1"/>
</dbReference>
<dbReference type="Gene3D" id="2.60.40.420">
    <property type="entry name" value="Cupredoxins - blue copper proteins"/>
    <property type="match status" value="1"/>
</dbReference>
<evidence type="ECO:0000256" key="7">
    <source>
        <dbReference type="SAM" id="SignalP"/>
    </source>
</evidence>
<comment type="caution">
    <text evidence="9">The sequence shown here is derived from an EMBL/GenBank/DDBJ whole genome shotgun (WGS) entry which is preliminary data.</text>
</comment>
<dbReference type="AlphaFoldDB" id="A0A7J7BZM1"/>
<proteinExistence type="predicted"/>
<name>A0A7J7BZM1_TRIWF</name>
<dbReference type="PROSITE" id="PS51257">
    <property type="entry name" value="PROKAR_LIPOPROTEIN"/>
    <property type="match status" value="1"/>
</dbReference>
<evidence type="ECO:0000256" key="6">
    <source>
        <dbReference type="SAM" id="Phobius"/>
    </source>
</evidence>
<dbReference type="InterPro" id="IPR003245">
    <property type="entry name" value="Phytocyanin_dom"/>
</dbReference>
<keyword evidence="5" id="KW-0325">Glycoprotein</keyword>
<keyword evidence="6" id="KW-0812">Transmembrane</keyword>